<dbReference type="GO" id="GO:0003700">
    <property type="term" value="F:DNA-binding transcription factor activity"/>
    <property type="evidence" value="ECO:0007669"/>
    <property type="project" value="TreeGrafter"/>
</dbReference>
<evidence type="ECO:0000313" key="8">
    <source>
        <dbReference type="Proteomes" id="UP000028488"/>
    </source>
</evidence>
<sequence length="211" mass="23518">MPRPSVEAERREQILQATCEAIAELGFRAVRIADVAARAGVSNGTIHYYFDSKDALLHAAFQFNFEHSLERRRWIMEKSDVPLVRLHRLVESYLPAGPETITAWRVWVELWASALGNVELQELNDTVYGEWRGVVRETVEAGVEQGALRVKDPGAATDMLLGLLDGLAIQVLTGSTLMTPTRMRAVCDDFIDAITVDKHRVASTATKRTAK</sequence>
<reference evidence="7 8" key="1">
    <citation type="submission" date="2014-07" db="EMBL/GenBank/DDBJ databases">
        <title>Genome Sequence of Rhodococcus opacus Strain R7, a Biodegrader of Mono- and Polycyclic Aromatic Hydrocarbons.</title>
        <authorList>
            <person name="Di Gennaro P."/>
            <person name="Zampolli J."/>
            <person name="Presti I."/>
            <person name="Cappelletti M."/>
            <person name="D'Ursi P."/>
            <person name="Orro A."/>
            <person name="Mezzelani A."/>
            <person name="Milanesi L."/>
        </authorList>
    </citation>
    <scope>NUCLEOTIDE SEQUENCE [LARGE SCALE GENOMIC DNA]</scope>
    <source>
        <strain evidence="7 8">R7</strain>
    </source>
</reference>
<evidence type="ECO:0000259" key="6">
    <source>
        <dbReference type="PROSITE" id="PS50977"/>
    </source>
</evidence>
<dbReference type="SUPFAM" id="SSF46689">
    <property type="entry name" value="Homeodomain-like"/>
    <property type="match status" value="1"/>
</dbReference>
<dbReference type="Pfam" id="PF00440">
    <property type="entry name" value="TetR_N"/>
    <property type="match status" value="1"/>
</dbReference>
<evidence type="ECO:0000256" key="4">
    <source>
        <dbReference type="ARBA" id="ARBA00023163"/>
    </source>
</evidence>
<dbReference type="Proteomes" id="UP000028488">
    <property type="component" value="Chromosome"/>
</dbReference>
<dbReference type="PANTHER" id="PTHR30055">
    <property type="entry name" value="HTH-TYPE TRANSCRIPTIONAL REGULATOR RUTR"/>
    <property type="match status" value="1"/>
</dbReference>
<evidence type="ECO:0000256" key="2">
    <source>
        <dbReference type="ARBA" id="ARBA00023015"/>
    </source>
</evidence>
<dbReference type="InterPro" id="IPR050109">
    <property type="entry name" value="HTH-type_TetR-like_transc_reg"/>
</dbReference>
<accession>A0A076EJG1</accession>
<feature type="domain" description="HTH tetR-type" evidence="6">
    <location>
        <begin position="8"/>
        <end position="68"/>
    </location>
</feature>
<dbReference type="PROSITE" id="PS50977">
    <property type="entry name" value="HTH_TETR_2"/>
    <property type="match status" value="1"/>
</dbReference>
<evidence type="ECO:0000256" key="1">
    <source>
        <dbReference type="ARBA" id="ARBA00022491"/>
    </source>
</evidence>
<dbReference type="RefSeq" id="WP_128639360.1">
    <property type="nucleotide sequence ID" value="NZ_CP008947.1"/>
</dbReference>
<dbReference type="InterPro" id="IPR009057">
    <property type="entry name" value="Homeodomain-like_sf"/>
</dbReference>
<dbReference type="Gene3D" id="1.10.357.10">
    <property type="entry name" value="Tetracycline Repressor, domain 2"/>
    <property type="match status" value="1"/>
</dbReference>
<dbReference type="eggNOG" id="COG1309">
    <property type="taxonomic scope" value="Bacteria"/>
</dbReference>
<dbReference type="PANTHER" id="PTHR30055:SF200">
    <property type="entry name" value="HTH-TYPE TRANSCRIPTIONAL REPRESSOR BDCR"/>
    <property type="match status" value="1"/>
</dbReference>
<dbReference type="EMBL" id="CP008947">
    <property type="protein sequence ID" value="AII05338.1"/>
    <property type="molecule type" value="Genomic_DNA"/>
</dbReference>
<dbReference type="InterPro" id="IPR001647">
    <property type="entry name" value="HTH_TetR"/>
</dbReference>
<dbReference type="GO" id="GO:0000976">
    <property type="term" value="F:transcription cis-regulatory region binding"/>
    <property type="evidence" value="ECO:0007669"/>
    <property type="project" value="TreeGrafter"/>
</dbReference>
<evidence type="ECO:0000256" key="3">
    <source>
        <dbReference type="ARBA" id="ARBA00023125"/>
    </source>
</evidence>
<gene>
    <name evidence="7" type="ORF">EP51_12200</name>
</gene>
<dbReference type="Pfam" id="PF13977">
    <property type="entry name" value="TetR_C_6"/>
    <property type="match status" value="1"/>
</dbReference>
<keyword evidence="1" id="KW-0678">Repressor</keyword>
<proteinExistence type="predicted"/>
<protein>
    <submittedName>
        <fullName evidence="7">TetR family transcriptional regulator</fullName>
    </submittedName>
</protein>
<organism evidence="7 8">
    <name type="scientific">Rhodococcus opacus</name>
    <name type="common">Nocardia opaca</name>
    <dbReference type="NCBI Taxonomy" id="37919"/>
    <lineage>
        <taxon>Bacteria</taxon>
        <taxon>Bacillati</taxon>
        <taxon>Actinomycetota</taxon>
        <taxon>Actinomycetes</taxon>
        <taxon>Mycobacteriales</taxon>
        <taxon>Nocardiaceae</taxon>
        <taxon>Rhodococcus</taxon>
    </lineage>
</organism>
<keyword evidence="3 5" id="KW-0238">DNA-binding</keyword>
<dbReference type="InterPro" id="IPR039538">
    <property type="entry name" value="BetI_C"/>
</dbReference>
<dbReference type="SUPFAM" id="SSF48498">
    <property type="entry name" value="Tetracyclin repressor-like, C-terminal domain"/>
    <property type="match status" value="1"/>
</dbReference>
<evidence type="ECO:0000313" key="7">
    <source>
        <dbReference type="EMBL" id="AII05338.1"/>
    </source>
</evidence>
<evidence type="ECO:0000256" key="5">
    <source>
        <dbReference type="PROSITE-ProRule" id="PRU00335"/>
    </source>
</evidence>
<name>A0A076EJG1_RHOOP</name>
<dbReference type="InterPro" id="IPR036271">
    <property type="entry name" value="Tet_transcr_reg_TetR-rel_C_sf"/>
</dbReference>
<keyword evidence="2" id="KW-0805">Transcription regulation</keyword>
<dbReference type="AlphaFoldDB" id="A0A076EJG1"/>
<dbReference type="PRINTS" id="PR00455">
    <property type="entry name" value="HTHTETR"/>
</dbReference>
<keyword evidence="4" id="KW-0804">Transcription</keyword>
<feature type="DNA-binding region" description="H-T-H motif" evidence="5">
    <location>
        <begin position="31"/>
        <end position="50"/>
    </location>
</feature>